<dbReference type="SUPFAM" id="SSF47729">
    <property type="entry name" value="IHF-like DNA-binding proteins"/>
    <property type="match status" value="1"/>
</dbReference>
<reference evidence="5 6" key="1">
    <citation type="submission" date="2014-04" db="EMBL/GenBank/DDBJ databases">
        <title>Genome assembly of Hyalangium minutum DSM 14724.</title>
        <authorList>
            <person name="Sharma G."/>
            <person name="Subramanian S."/>
        </authorList>
    </citation>
    <scope>NUCLEOTIDE SEQUENCE [LARGE SCALE GENOMIC DNA]</scope>
    <source>
        <strain evidence="5 6">DSM 14724</strain>
    </source>
</reference>
<evidence type="ECO:0000256" key="2">
    <source>
        <dbReference type="ARBA" id="ARBA00023125"/>
    </source>
</evidence>
<dbReference type="InterPro" id="IPR000119">
    <property type="entry name" value="Hist_DNA-bd"/>
</dbReference>
<sequence>MSPRGHVIPGLYRGEIMTKSQLIERIAEKAPHVPLRRIEAIVNAVFERMTQALQAGQRIELRGFGCFTVKVRPARSCRNPKTGASVSLQQRSTVTFAAGKELRERLNRVRALPQSRAREPAHLPPSPHPREPGLSSYHLGSAGEVAPRI</sequence>
<dbReference type="PANTHER" id="PTHR33175:SF5">
    <property type="entry name" value="INTEGRATION HOST FACTOR SUBUNIT BETA"/>
    <property type="match status" value="1"/>
</dbReference>
<comment type="caution">
    <text evidence="5">The sequence shown here is derived from an EMBL/GenBank/DDBJ whole genome shotgun (WGS) entry which is preliminary data.</text>
</comment>
<dbReference type="STRING" id="394096.DB31_5427"/>
<keyword evidence="6" id="KW-1185">Reference proteome</keyword>
<keyword evidence="2" id="KW-0238">DNA-binding</keyword>
<dbReference type="Proteomes" id="UP000028725">
    <property type="component" value="Unassembled WGS sequence"/>
</dbReference>
<feature type="region of interest" description="Disordered" evidence="4">
    <location>
        <begin position="110"/>
        <end position="149"/>
    </location>
</feature>
<dbReference type="GO" id="GO:0005829">
    <property type="term" value="C:cytosol"/>
    <property type="evidence" value="ECO:0007669"/>
    <property type="project" value="TreeGrafter"/>
</dbReference>
<comment type="similarity">
    <text evidence="1 3">Belongs to the bacterial histone-like protein family.</text>
</comment>
<dbReference type="SMART" id="SM00411">
    <property type="entry name" value="BHL"/>
    <property type="match status" value="1"/>
</dbReference>
<dbReference type="EMBL" id="JMCB01000003">
    <property type="protein sequence ID" value="KFE70385.1"/>
    <property type="molecule type" value="Genomic_DNA"/>
</dbReference>
<dbReference type="CDD" id="cd13836">
    <property type="entry name" value="IHF_B"/>
    <property type="match status" value="1"/>
</dbReference>
<evidence type="ECO:0000256" key="1">
    <source>
        <dbReference type="ARBA" id="ARBA00010529"/>
    </source>
</evidence>
<dbReference type="Gene3D" id="4.10.520.10">
    <property type="entry name" value="IHF-like DNA-binding proteins"/>
    <property type="match status" value="1"/>
</dbReference>
<dbReference type="PANTHER" id="PTHR33175">
    <property type="entry name" value="DNA-BINDING PROTEIN HU"/>
    <property type="match status" value="1"/>
</dbReference>
<dbReference type="GO" id="GO:0030527">
    <property type="term" value="F:structural constituent of chromatin"/>
    <property type="evidence" value="ECO:0007669"/>
    <property type="project" value="InterPro"/>
</dbReference>
<organism evidence="5 6">
    <name type="scientific">Hyalangium minutum</name>
    <dbReference type="NCBI Taxonomy" id="394096"/>
    <lineage>
        <taxon>Bacteria</taxon>
        <taxon>Pseudomonadati</taxon>
        <taxon>Myxococcota</taxon>
        <taxon>Myxococcia</taxon>
        <taxon>Myxococcales</taxon>
        <taxon>Cystobacterineae</taxon>
        <taxon>Archangiaceae</taxon>
        <taxon>Hyalangium</taxon>
    </lineage>
</organism>
<dbReference type="InterPro" id="IPR010992">
    <property type="entry name" value="IHF-like_DNA-bd_dom_sf"/>
</dbReference>
<dbReference type="Pfam" id="PF00216">
    <property type="entry name" value="Bac_DNA_binding"/>
    <property type="match status" value="1"/>
</dbReference>
<evidence type="ECO:0000313" key="5">
    <source>
        <dbReference type="EMBL" id="KFE70385.1"/>
    </source>
</evidence>
<dbReference type="PATRIC" id="fig|394096.3.peg.1906"/>
<gene>
    <name evidence="5" type="ORF">DB31_5427</name>
</gene>
<dbReference type="NCBIfam" id="NF001222">
    <property type="entry name" value="PRK00199.1"/>
    <property type="match status" value="1"/>
</dbReference>
<protein>
    <submittedName>
        <fullName evidence="5">Integration host factor beta subunit protein</fullName>
    </submittedName>
</protein>
<dbReference type="AlphaFoldDB" id="A0A085WRS2"/>
<evidence type="ECO:0000256" key="3">
    <source>
        <dbReference type="RuleBase" id="RU003939"/>
    </source>
</evidence>
<evidence type="ECO:0000313" key="6">
    <source>
        <dbReference type="Proteomes" id="UP000028725"/>
    </source>
</evidence>
<dbReference type="PRINTS" id="PR01727">
    <property type="entry name" value="DNABINDINGHU"/>
</dbReference>
<accession>A0A085WRS2</accession>
<dbReference type="GO" id="GO:0003677">
    <property type="term" value="F:DNA binding"/>
    <property type="evidence" value="ECO:0007669"/>
    <property type="project" value="UniProtKB-KW"/>
</dbReference>
<proteinExistence type="inferred from homology"/>
<name>A0A085WRS2_9BACT</name>
<evidence type="ECO:0000256" key="4">
    <source>
        <dbReference type="SAM" id="MobiDB-lite"/>
    </source>
</evidence>